<evidence type="ECO:0000256" key="4">
    <source>
        <dbReference type="ARBA" id="ARBA00022475"/>
    </source>
</evidence>
<evidence type="ECO:0000256" key="2">
    <source>
        <dbReference type="ARBA" id="ARBA00004651"/>
    </source>
</evidence>
<accession>A0ABW5SSB3</accession>
<evidence type="ECO:0000256" key="12">
    <source>
        <dbReference type="ARBA" id="ARBA00023136"/>
    </source>
</evidence>
<dbReference type="Proteomes" id="UP001597540">
    <property type="component" value="Unassembled WGS sequence"/>
</dbReference>
<keyword evidence="6 13" id="KW-0812">Transmembrane</keyword>
<reference evidence="16" key="1">
    <citation type="journal article" date="2019" name="Int. J. Syst. Evol. Microbiol.">
        <title>The Global Catalogue of Microorganisms (GCM) 10K type strain sequencing project: providing services to taxonomists for standard genome sequencing and annotation.</title>
        <authorList>
            <consortium name="The Broad Institute Genomics Platform"/>
            <consortium name="The Broad Institute Genome Sequencing Center for Infectious Disease"/>
            <person name="Wu L."/>
            <person name="Ma J."/>
        </authorList>
    </citation>
    <scope>NUCLEOTIDE SEQUENCE [LARGE SCALE GENOMIC DNA]</scope>
    <source>
        <strain evidence="16">KCTC 33849</strain>
    </source>
</reference>
<dbReference type="InterPro" id="IPR008915">
    <property type="entry name" value="Peptidase_M50"/>
</dbReference>
<evidence type="ECO:0000256" key="3">
    <source>
        <dbReference type="ARBA" id="ARBA00007931"/>
    </source>
</evidence>
<comment type="subcellular location">
    <subcellularLocation>
        <location evidence="2">Cell membrane</location>
        <topology evidence="2">Multi-pass membrane protein</topology>
    </subcellularLocation>
</comment>
<comment type="cofactor">
    <cofactor evidence="1">
        <name>Zn(2+)</name>
        <dbReference type="ChEBI" id="CHEBI:29105"/>
    </cofactor>
</comment>
<comment type="similarity">
    <text evidence="3">Belongs to the peptidase M50B family.</text>
</comment>
<keyword evidence="5 15" id="KW-0645">Protease</keyword>
<dbReference type="PANTHER" id="PTHR35864:SF1">
    <property type="entry name" value="ZINC METALLOPROTEASE YWHC-RELATED"/>
    <property type="match status" value="1"/>
</dbReference>
<dbReference type="InterPro" id="IPR052348">
    <property type="entry name" value="Metallopeptidase_M50B"/>
</dbReference>
<name>A0ABW5SSB3_9BACL</name>
<feature type="domain" description="Peptidase M50" evidence="14">
    <location>
        <begin position="16"/>
        <end position="192"/>
    </location>
</feature>
<protein>
    <submittedName>
        <fullName evidence="15">Site-2 protease family protein</fullName>
    </submittedName>
</protein>
<dbReference type="Pfam" id="PF02163">
    <property type="entry name" value="Peptidase_M50"/>
    <property type="match status" value="1"/>
</dbReference>
<sequence length="225" mass="25785">MSMDQFFFYPLEQLPFFILTILIAFTVHEFAHAYFANKFGDPTAKMLGRMTLNPAVHFDFFGLLLLVIAGFGWARPIPVNRDNFDRRRMMSVVVSAAGPVSNLLLAVVGTIIYALLIQFGVMDSIENQRVVFAISTFFSIFNVTNFFLFFFNLVPLPPLDGYRIVEELVPTRIRIKLQSLEQWSILIFLIIVITPLNRWTITPLYELSMSWYTGIAQMVMTLFGG</sequence>
<keyword evidence="9" id="KW-0862">Zinc</keyword>
<evidence type="ECO:0000256" key="7">
    <source>
        <dbReference type="ARBA" id="ARBA00022723"/>
    </source>
</evidence>
<feature type="transmembrane region" description="Helical" evidence="13">
    <location>
        <begin position="94"/>
        <end position="117"/>
    </location>
</feature>
<evidence type="ECO:0000259" key="14">
    <source>
        <dbReference type="Pfam" id="PF02163"/>
    </source>
</evidence>
<evidence type="ECO:0000256" key="8">
    <source>
        <dbReference type="ARBA" id="ARBA00022801"/>
    </source>
</evidence>
<feature type="transmembrane region" description="Helical" evidence="13">
    <location>
        <begin position="183"/>
        <end position="201"/>
    </location>
</feature>
<dbReference type="InterPro" id="IPR044537">
    <property type="entry name" value="Rip2-like"/>
</dbReference>
<evidence type="ECO:0000256" key="6">
    <source>
        <dbReference type="ARBA" id="ARBA00022692"/>
    </source>
</evidence>
<evidence type="ECO:0000256" key="9">
    <source>
        <dbReference type="ARBA" id="ARBA00022833"/>
    </source>
</evidence>
<evidence type="ECO:0000256" key="1">
    <source>
        <dbReference type="ARBA" id="ARBA00001947"/>
    </source>
</evidence>
<keyword evidence="4" id="KW-1003">Cell membrane</keyword>
<organism evidence="15 16">
    <name type="scientific">Paenibacillus shunpengii</name>
    <dbReference type="NCBI Taxonomy" id="2054424"/>
    <lineage>
        <taxon>Bacteria</taxon>
        <taxon>Bacillati</taxon>
        <taxon>Bacillota</taxon>
        <taxon>Bacilli</taxon>
        <taxon>Bacillales</taxon>
        <taxon>Paenibacillaceae</taxon>
        <taxon>Paenibacillus</taxon>
    </lineage>
</organism>
<comment type="caution">
    <text evidence="15">The sequence shown here is derived from an EMBL/GenBank/DDBJ whole genome shotgun (WGS) entry which is preliminary data.</text>
</comment>
<evidence type="ECO:0000256" key="11">
    <source>
        <dbReference type="ARBA" id="ARBA00023049"/>
    </source>
</evidence>
<keyword evidence="12 13" id="KW-0472">Membrane</keyword>
<keyword evidence="7" id="KW-0479">Metal-binding</keyword>
<dbReference type="GO" id="GO:0008233">
    <property type="term" value="F:peptidase activity"/>
    <property type="evidence" value="ECO:0007669"/>
    <property type="project" value="UniProtKB-KW"/>
</dbReference>
<evidence type="ECO:0000313" key="16">
    <source>
        <dbReference type="Proteomes" id="UP001597540"/>
    </source>
</evidence>
<dbReference type="PANTHER" id="PTHR35864">
    <property type="entry name" value="ZINC METALLOPROTEASE MJ0611-RELATED"/>
    <property type="match status" value="1"/>
</dbReference>
<dbReference type="RefSeq" id="WP_090725359.1">
    <property type="nucleotide sequence ID" value="NZ_JBHUMJ010000004.1"/>
</dbReference>
<evidence type="ECO:0000256" key="13">
    <source>
        <dbReference type="SAM" id="Phobius"/>
    </source>
</evidence>
<evidence type="ECO:0000256" key="5">
    <source>
        <dbReference type="ARBA" id="ARBA00022670"/>
    </source>
</evidence>
<dbReference type="EMBL" id="JBHUMJ010000004">
    <property type="protein sequence ID" value="MFD2702158.1"/>
    <property type="molecule type" value="Genomic_DNA"/>
</dbReference>
<feature type="transmembrane region" description="Helical" evidence="13">
    <location>
        <begin position="56"/>
        <end position="74"/>
    </location>
</feature>
<keyword evidence="11" id="KW-0482">Metalloprotease</keyword>
<keyword evidence="8" id="KW-0378">Hydrolase</keyword>
<feature type="transmembrane region" description="Helical" evidence="13">
    <location>
        <begin position="16"/>
        <end position="35"/>
    </location>
</feature>
<dbReference type="CDD" id="cd06158">
    <property type="entry name" value="S2P-M50_like_1"/>
    <property type="match status" value="1"/>
</dbReference>
<gene>
    <name evidence="15" type="ORF">ACFSVM_16965</name>
</gene>
<evidence type="ECO:0000313" key="15">
    <source>
        <dbReference type="EMBL" id="MFD2702158.1"/>
    </source>
</evidence>
<keyword evidence="10 13" id="KW-1133">Transmembrane helix</keyword>
<keyword evidence="16" id="KW-1185">Reference proteome</keyword>
<dbReference type="GO" id="GO:0006508">
    <property type="term" value="P:proteolysis"/>
    <property type="evidence" value="ECO:0007669"/>
    <property type="project" value="UniProtKB-KW"/>
</dbReference>
<proteinExistence type="inferred from homology"/>
<evidence type="ECO:0000256" key="10">
    <source>
        <dbReference type="ARBA" id="ARBA00022989"/>
    </source>
</evidence>
<feature type="transmembrane region" description="Helical" evidence="13">
    <location>
        <begin position="129"/>
        <end position="151"/>
    </location>
</feature>